<keyword evidence="5" id="KW-0597">Phosphoprotein</keyword>
<keyword evidence="3" id="KW-1017">Isopeptide bond</keyword>
<keyword evidence="13" id="KW-0539">Nucleus</keyword>
<reference evidence="20 21" key="1">
    <citation type="journal article" date="2017" name="Gigascience">
        <title>Draft genome of the honey bee ectoparasitic mite, Tropilaelaps mercedesae, is shaped by the parasitic life history.</title>
        <authorList>
            <person name="Dong X."/>
            <person name="Armstrong S.D."/>
            <person name="Xia D."/>
            <person name="Makepeace B.L."/>
            <person name="Darby A.C."/>
            <person name="Kadowaki T."/>
        </authorList>
    </citation>
    <scope>NUCLEOTIDE SEQUENCE [LARGE SCALE GENOMIC DNA]</scope>
    <source>
        <strain evidence="20">Wuxi-XJTLU</strain>
    </source>
</reference>
<evidence type="ECO:0000256" key="13">
    <source>
        <dbReference type="ARBA" id="ARBA00023242"/>
    </source>
</evidence>
<comment type="subcellular location">
    <subcellularLocation>
        <location evidence="1">Nucleus</location>
    </subcellularLocation>
</comment>
<dbReference type="PROSITE" id="PS00108">
    <property type="entry name" value="PROTEIN_KINASE_ST"/>
    <property type="match status" value="1"/>
</dbReference>
<dbReference type="PROSITE" id="PS00107">
    <property type="entry name" value="PROTEIN_KINASE_ATP"/>
    <property type="match status" value="1"/>
</dbReference>
<comment type="catalytic activity">
    <reaction evidence="14">
        <text>L-threonyl-[protein] + ATP = O-phospho-L-threonyl-[protein] + ADP + H(+)</text>
        <dbReference type="Rhea" id="RHEA:46608"/>
        <dbReference type="Rhea" id="RHEA-COMP:11060"/>
        <dbReference type="Rhea" id="RHEA-COMP:11605"/>
        <dbReference type="ChEBI" id="CHEBI:15378"/>
        <dbReference type="ChEBI" id="CHEBI:30013"/>
        <dbReference type="ChEBI" id="CHEBI:30616"/>
        <dbReference type="ChEBI" id="CHEBI:61977"/>
        <dbReference type="ChEBI" id="CHEBI:456216"/>
        <dbReference type="EC" id="2.7.11.1"/>
    </reaction>
</comment>
<dbReference type="InterPro" id="IPR050494">
    <property type="entry name" value="Ser_Thr_dual-spec_kinase"/>
</dbReference>
<keyword evidence="7 17" id="KW-0547">Nucleotide-binding</keyword>
<dbReference type="Gene3D" id="1.10.510.10">
    <property type="entry name" value="Transferase(Phosphotransferase) domain 1"/>
    <property type="match status" value="1"/>
</dbReference>
<evidence type="ECO:0000256" key="15">
    <source>
        <dbReference type="ARBA" id="ARBA00048679"/>
    </source>
</evidence>
<evidence type="ECO:0000256" key="4">
    <source>
        <dbReference type="ARBA" id="ARBA00022527"/>
    </source>
</evidence>
<keyword evidence="9 17" id="KW-0067">ATP-binding</keyword>
<dbReference type="InParanoid" id="A0A1V9XPY3"/>
<feature type="region of interest" description="Disordered" evidence="18">
    <location>
        <begin position="646"/>
        <end position="708"/>
    </location>
</feature>
<dbReference type="SUPFAM" id="SSF56112">
    <property type="entry name" value="Protein kinase-like (PK-like)"/>
    <property type="match status" value="1"/>
</dbReference>
<dbReference type="PROSITE" id="PS50011">
    <property type="entry name" value="PROTEIN_KINASE_DOM"/>
    <property type="match status" value="1"/>
</dbReference>
<comment type="similarity">
    <text evidence="16">Belongs to the protein kinase superfamily. CMGC Ser/Thr protein kinase family. HIPK subfamily.</text>
</comment>
<evidence type="ECO:0000256" key="10">
    <source>
        <dbReference type="ARBA" id="ARBA00022843"/>
    </source>
</evidence>
<evidence type="ECO:0000256" key="9">
    <source>
        <dbReference type="ARBA" id="ARBA00022840"/>
    </source>
</evidence>
<protein>
    <recommendedName>
        <fullName evidence="2">non-specific serine/threonine protein kinase</fullName>
        <ecNumber evidence="2">2.7.11.1</ecNumber>
    </recommendedName>
</protein>
<dbReference type="FunCoup" id="A0A1V9XPY3">
    <property type="interactions" value="234"/>
</dbReference>
<evidence type="ECO:0000256" key="12">
    <source>
        <dbReference type="ARBA" id="ARBA00023163"/>
    </source>
</evidence>
<feature type="compositionally biased region" description="Polar residues" evidence="18">
    <location>
        <begin position="1"/>
        <end position="13"/>
    </location>
</feature>
<dbReference type="AlphaFoldDB" id="A0A1V9XPY3"/>
<dbReference type="EC" id="2.7.11.1" evidence="2"/>
<organism evidence="20 21">
    <name type="scientific">Tropilaelaps mercedesae</name>
    <dbReference type="NCBI Taxonomy" id="418985"/>
    <lineage>
        <taxon>Eukaryota</taxon>
        <taxon>Metazoa</taxon>
        <taxon>Ecdysozoa</taxon>
        <taxon>Arthropoda</taxon>
        <taxon>Chelicerata</taxon>
        <taxon>Arachnida</taxon>
        <taxon>Acari</taxon>
        <taxon>Parasitiformes</taxon>
        <taxon>Mesostigmata</taxon>
        <taxon>Gamasina</taxon>
        <taxon>Dermanyssoidea</taxon>
        <taxon>Laelapidae</taxon>
        <taxon>Tropilaelaps</taxon>
    </lineage>
</organism>
<dbReference type="GO" id="GO:0005524">
    <property type="term" value="F:ATP binding"/>
    <property type="evidence" value="ECO:0007669"/>
    <property type="project" value="UniProtKB-UniRule"/>
</dbReference>
<keyword evidence="4" id="KW-0723">Serine/threonine-protein kinase</keyword>
<dbReference type="PANTHER" id="PTHR24058:SF17">
    <property type="entry name" value="HOMEODOMAIN INTERACTING PROTEIN KINASE, ISOFORM D"/>
    <property type="match status" value="1"/>
</dbReference>
<evidence type="ECO:0000256" key="3">
    <source>
        <dbReference type="ARBA" id="ARBA00022499"/>
    </source>
</evidence>
<proteinExistence type="inferred from homology"/>
<comment type="catalytic activity">
    <reaction evidence="15">
        <text>L-seryl-[protein] + ATP = O-phospho-L-seryl-[protein] + ADP + H(+)</text>
        <dbReference type="Rhea" id="RHEA:17989"/>
        <dbReference type="Rhea" id="RHEA-COMP:9863"/>
        <dbReference type="Rhea" id="RHEA-COMP:11604"/>
        <dbReference type="ChEBI" id="CHEBI:15378"/>
        <dbReference type="ChEBI" id="CHEBI:29999"/>
        <dbReference type="ChEBI" id="CHEBI:30616"/>
        <dbReference type="ChEBI" id="CHEBI:83421"/>
        <dbReference type="ChEBI" id="CHEBI:456216"/>
        <dbReference type="EC" id="2.7.11.1"/>
    </reaction>
</comment>
<dbReference type="Proteomes" id="UP000192247">
    <property type="component" value="Unassembled WGS sequence"/>
</dbReference>
<feature type="region of interest" description="Disordered" evidence="18">
    <location>
        <begin position="537"/>
        <end position="592"/>
    </location>
</feature>
<evidence type="ECO:0000256" key="2">
    <source>
        <dbReference type="ARBA" id="ARBA00012513"/>
    </source>
</evidence>
<dbReference type="FunFam" id="1.10.510.10:FF:000029">
    <property type="entry name" value="Homeodomain-interacting protein kinase 2 isoform 1"/>
    <property type="match status" value="1"/>
</dbReference>
<keyword evidence="12" id="KW-0804">Transcription</keyword>
<evidence type="ECO:0000256" key="18">
    <source>
        <dbReference type="SAM" id="MobiDB-lite"/>
    </source>
</evidence>
<keyword evidence="20" id="KW-0238">DNA-binding</keyword>
<dbReference type="InterPro" id="IPR008271">
    <property type="entry name" value="Ser/Thr_kinase_AS"/>
</dbReference>
<evidence type="ECO:0000256" key="7">
    <source>
        <dbReference type="ARBA" id="ARBA00022741"/>
    </source>
</evidence>
<keyword evidence="6" id="KW-0808">Transferase</keyword>
<sequence>MNSTSHSSAGGQSKRSKMGQQKKVVSSSSTSEGDYHLVQHEVLYSAAGNQYEVLEFLGRGTFGQVVKCWKKGTNEIVAIKILKNHPSYARQGQIEVSILQRLSAENGDDYNFVRAYECFVHKMHTCLVFEMLEQNLYDFLKQNKFSPLPLKYIRPILQQVLTALLKLKLLGLIHADLKPENIMLVDPVRQPFRVKVIDFGSASHVSKAVCSTYLQSRYYRAPEIILGIPFCEAIDMWSLGCVIAELFLGWPLYPGSSEYDQIRYISQTQGLPAEHLLNSATKTTRFFIREQASSSSYPFWRLKTPEEHESETGIRSKEARKYIFNCLDDMAQVNVPVDLESGGGELLAEKADRRELIDLLKRMLTLDQERRITPGEAVNHNYVNLGHLVEYAHCQHVKNSAQVMEATCHRRMRHHAAAQAAAAAALYHPTALYRPFTGPQASQSAQQSAPQTQLCSILCPPQVNACLNSPKHMMVGAAGVQAPHQQTLQIQPLHLATQQYVPVSVVEQNGRQMALITMFVTPTNVWGPPLTRGEDPWGRAGLTLLPPPPAPDWMSVGQTPSAAHQSSSVRSSVREHSSHSKRHPSTSSTGKNVALAQAPATSAAGIAAASATAYGSLGSSSLAPAAHTHSHLGGSLKRVKENTPPKYHLASAGAGGGLAPSSGGQSSIGAPQGSHAAVKWHADPQIQAPAAHSHPHVSSGHGQGSTHAGLMGAGTSGGRTIVIRDSPSPSRAVSVITISSDSDDEGPNTQNRLVALAACTKKPVARHPTFLK</sequence>
<dbReference type="GO" id="GO:0004713">
    <property type="term" value="F:protein tyrosine kinase activity"/>
    <property type="evidence" value="ECO:0007669"/>
    <property type="project" value="TreeGrafter"/>
</dbReference>
<evidence type="ECO:0000256" key="11">
    <source>
        <dbReference type="ARBA" id="ARBA00023015"/>
    </source>
</evidence>
<keyword evidence="21" id="KW-1185">Reference proteome</keyword>
<evidence type="ECO:0000256" key="1">
    <source>
        <dbReference type="ARBA" id="ARBA00004123"/>
    </source>
</evidence>
<dbReference type="PANTHER" id="PTHR24058">
    <property type="entry name" value="DUAL SPECIFICITY PROTEIN KINASE"/>
    <property type="match status" value="1"/>
</dbReference>
<feature type="domain" description="Protein kinase" evidence="19">
    <location>
        <begin position="51"/>
        <end position="383"/>
    </location>
</feature>
<dbReference type="GO" id="GO:0004674">
    <property type="term" value="F:protein serine/threonine kinase activity"/>
    <property type="evidence" value="ECO:0007669"/>
    <property type="project" value="UniProtKB-KW"/>
</dbReference>
<keyword evidence="20" id="KW-0371">Homeobox</keyword>
<evidence type="ECO:0000259" key="19">
    <source>
        <dbReference type="PROSITE" id="PS50011"/>
    </source>
</evidence>
<dbReference type="GO" id="GO:0005737">
    <property type="term" value="C:cytoplasm"/>
    <property type="evidence" value="ECO:0007669"/>
    <property type="project" value="UniProtKB-ARBA"/>
</dbReference>
<dbReference type="SMART" id="SM00220">
    <property type="entry name" value="S_TKc"/>
    <property type="match status" value="1"/>
</dbReference>
<evidence type="ECO:0000313" key="21">
    <source>
        <dbReference type="Proteomes" id="UP000192247"/>
    </source>
</evidence>
<dbReference type="STRING" id="418985.A0A1V9XPY3"/>
<accession>A0A1V9XPY3</accession>
<name>A0A1V9XPY3_9ACAR</name>
<dbReference type="CDD" id="cd14211">
    <property type="entry name" value="STKc_HIPK"/>
    <property type="match status" value="1"/>
</dbReference>
<feature type="region of interest" description="Disordered" evidence="18">
    <location>
        <begin position="1"/>
        <end position="32"/>
    </location>
</feature>
<evidence type="ECO:0000256" key="6">
    <source>
        <dbReference type="ARBA" id="ARBA00022679"/>
    </source>
</evidence>
<evidence type="ECO:0000256" key="14">
    <source>
        <dbReference type="ARBA" id="ARBA00047899"/>
    </source>
</evidence>
<feature type="compositionally biased region" description="Polar residues" evidence="18">
    <location>
        <begin position="556"/>
        <end position="565"/>
    </location>
</feature>
<dbReference type="FunFam" id="3.30.200.20:FF:000022">
    <property type="entry name" value="Homeodomain-interacting protein kinase 2 isoform 1"/>
    <property type="match status" value="1"/>
</dbReference>
<dbReference type="OrthoDB" id="10030361at2759"/>
<comment type="caution">
    <text evidence="20">The sequence shown here is derived from an EMBL/GenBank/DDBJ whole genome shotgun (WGS) entry which is preliminary data.</text>
</comment>
<evidence type="ECO:0000256" key="16">
    <source>
        <dbReference type="ARBA" id="ARBA00061380"/>
    </source>
</evidence>
<dbReference type="InterPro" id="IPR017441">
    <property type="entry name" value="Protein_kinase_ATP_BS"/>
</dbReference>
<gene>
    <name evidence="20" type="ORF">BIW11_03240</name>
</gene>
<dbReference type="Pfam" id="PF00069">
    <property type="entry name" value="Pkinase"/>
    <property type="match status" value="1"/>
</dbReference>
<keyword evidence="8 20" id="KW-0418">Kinase</keyword>
<feature type="non-terminal residue" evidence="20">
    <location>
        <position position="772"/>
    </location>
</feature>
<dbReference type="InterPro" id="IPR011009">
    <property type="entry name" value="Kinase-like_dom_sf"/>
</dbReference>
<dbReference type="InterPro" id="IPR000719">
    <property type="entry name" value="Prot_kinase_dom"/>
</dbReference>
<dbReference type="EMBL" id="MNPL01006191">
    <property type="protein sequence ID" value="OQR75560.1"/>
    <property type="molecule type" value="Genomic_DNA"/>
</dbReference>
<evidence type="ECO:0000313" key="20">
    <source>
        <dbReference type="EMBL" id="OQR75560.1"/>
    </source>
</evidence>
<dbReference type="GO" id="GO:0003677">
    <property type="term" value="F:DNA binding"/>
    <property type="evidence" value="ECO:0007669"/>
    <property type="project" value="UniProtKB-KW"/>
</dbReference>
<feature type="binding site" evidence="17">
    <location>
        <position position="80"/>
    </location>
    <ligand>
        <name>ATP</name>
        <dbReference type="ChEBI" id="CHEBI:30616"/>
    </ligand>
</feature>
<dbReference type="GO" id="GO:0005654">
    <property type="term" value="C:nucleoplasm"/>
    <property type="evidence" value="ECO:0007669"/>
    <property type="project" value="UniProtKB-ARBA"/>
</dbReference>
<evidence type="ECO:0000256" key="17">
    <source>
        <dbReference type="PROSITE-ProRule" id="PRU10141"/>
    </source>
</evidence>
<keyword evidence="10" id="KW-0832">Ubl conjugation</keyword>
<evidence type="ECO:0000256" key="8">
    <source>
        <dbReference type="ARBA" id="ARBA00022777"/>
    </source>
</evidence>
<dbReference type="Gene3D" id="3.30.200.20">
    <property type="entry name" value="Phosphorylase Kinase, domain 1"/>
    <property type="match status" value="1"/>
</dbReference>
<evidence type="ECO:0000256" key="5">
    <source>
        <dbReference type="ARBA" id="ARBA00022553"/>
    </source>
</evidence>
<keyword evidence="11" id="KW-0805">Transcription regulation</keyword>